<dbReference type="PANTHER" id="PTHR30176">
    <property type="entry name" value="FERREDOXIN-TYPE PROTEIN NAPH"/>
    <property type="match status" value="1"/>
</dbReference>
<dbReference type="Pfam" id="PF13237">
    <property type="entry name" value="Fer4_10"/>
    <property type="match status" value="1"/>
</dbReference>
<keyword evidence="7" id="KW-0812">Transmembrane</keyword>
<accession>A0A1M5Y1Q4</accession>
<dbReference type="GO" id="GO:0051539">
    <property type="term" value="F:4 iron, 4 sulfur cluster binding"/>
    <property type="evidence" value="ECO:0007669"/>
    <property type="project" value="UniProtKB-KW"/>
</dbReference>
<dbReference type="InterPro" id="IPR051684">
    <property type="entry name" value="Electron_Trans/Redox"/>
</dbReference>
<dbReference type="Proteomes" id="UP000184447">
    <property type="component" value="Unassembled WGS sequence"/>
</dbReference>
<evidence type="ECO:0000256" key="3">
    <source>
        <dbReference type="ARBA" id="ARBA00022723"/>
    </source>
</evidence>
<dbReference type="SUPFAM" id="SSF54862">
    <property type="entry name" value="4Fe-4S ferredoxins"/>
    <property type="match status" value="1"/>
</dbReference>
<evidence type="ECO:0000256" key="6">
    <source>
        <dbReference type="ARBA" id="ARBA00023014"/>
    </source>
</evidence>
<feature type="transmembrane region" description="Helical" evidence="7">
    <location>
        <begin position="92"/>
        <end position="110"/>
    </location>
</feature>
<dbReference type="PANTHER" id="PTHR30176:SF3">
    <property type="entry name" value="FERREDOXIN-TYPE PROTEIN NAPH"/>
    <property type="match status" value="1"/>
</dbReference>
<dbReference type="AlphaFoldDB" id="A0A1M5Y1Q4"/>
<evidence type="ECO:0000256" key="5">
    <source>
        <dbReference type="ARBA" id="ARBA00023004"/>
    </source>
</evidence>
<dbReference type="InterPro" id="IPR017900">
    <property type="entry name" value="4Fe4S_Fe_S_CS"/>
</dbReference>
<keyword evidence="7" id="KW-1133">Transmembrane helix</keyword>
<dbReference type="Pfam" id="PF12801">
    <property type="entry name" value="Fer4_5"/>
    <property type="match status" value="2"/>
</dbReference>
<dbReference type="GO" id="GO:0005886">
    <property type="term" value="C:plasma membrane"/>
    <property type="evidence" value="ECO:0007669"/>
    <property type="project" value="TreeGrafter"/>
</dbReference>
<dbReference type="RefSeq" id="WP_073340912.1">
    <property type="nucleotide sequence ID" value="NZ_FQXM01000048.1"/>
</dbReference>
<dbReference type="Gene3D" id="3.30.70.20">
    <property type="match status" value="1"/>
</dbReference>
<feature type="transmembrane region" description="Helical" evidence="7">
    <location>
        <begin position="21"/>
        <end position="43"/>
    </location>
</feature>
<gene>
    <name evidence="9" type="ORF">SAMN02745207_04124</name>
</gene>
<organism evidence="9 10">
    <name type="scientific">Clostridium grantii DSM 8605</name>
    <dbReference type="NCBI Taxonomy" id="1121316"/>
    <lineage>
        <taxon>Bacteria</taxon>
        <taxon>Bacillati</taxon>
        <taxon>Bacillota</taxon>
        <taxon>Clostridia</taxon>
        <taxon>Eubacteriales</taxon>
        <taxon>Clostridiaceae</taxon>
        <taxon>Clostridium</taxon>
    </lineage>
</organism>
<sequence length="240" mass="27406">MEKNNKNSKNKTVQLGRKITQFLFLGLLIAGVYMNLRMVLIVFLPASLFFGNFFCGWACPYGTVQEIMGIIGKKLFKKRYKMPRSIQKYMQYSRYILFVIMIIGVLDFLLTPMNGYGTFLGLFSEEMMTAVSTIALGIMIVYLLLSMVFERAFCNYLCTESAKYGILSMTRIFSIKRNESTCINCKKCDKACPMNIEVSAHDHVRNGQCINCMKCIHVCPVEGTLSYSRVKLPIGKKKQK</sequence>
<dbReference type="OrthoDB" id="9806398at2"/>
<evidence type="ECO:0000256" key="2">
    <source>
        <dbReference type="ARBA" id="ARBA00022485"/>
    </source>
</evidence>
<keyword evidence="1" id="KW-0813">Transport</keyword>
<dbReference type="InterPro" id="IPR017896">
    <property type="entry name" value="4Fe4S_Fe-S-bd"/>
</dbReference>
<feature type="transmembrane region" description="Helical" evidence="7">
    <location>
        <begin position="49"/>
        <end position="71"/>
    </location>
</feature>
<dbReference type="PROSITE" id="PS51379">
    <property type="entry name" value="4FE4S_FER_2"/>
    <property type="match status" value="2"/>
</dbReference>
<dbReference type="EMBL" id="FQXM01000048">
    <property type="protein sequence ID" value="SHI05977.1"/>
    <property type="molecule type" value="Genomic_DNA"/>
</dbReference>
<evidence type="ECO:0000313" key="10">
    <source>
        <dbReference type="Proteomes" id="UP000184447"/>
    </source>
</evidence>
<evidence type="ECO:0000256" key="7">
    <source>
        <dbReference type="SAM" id="Phobius"/>
    </source>
</evidence>
<feature type="domain" description="4Fe-4S ferredoxin-type" evidence="8">
    <location>
        <begin position="173"/>
        <end position="202"/>
    </location>
</feature>
<evidence type="ECO:0000259" key="8">
    <source>
        <dbReference type="PROSITE" id="PS51379"/>
    </source>
</evidence>
<evidence type="ECO:0000313" key="9">
    <source>
        <dbReference type="EMBL" id="SHI05977.1"/>
    </source>
</evidence>
<dbReference type="GO" id="GO:0046872">
    <property type="term" value="F:metal ion binding"/>
    <property type="evidence" value="ECO:0007669"/>
    <property type="project" value="UniProtKB-KW"/>
</dbReference>
<feature type="transmembrane region" description="Helical" evidence="7">
    <location>
        <begin position="130"/>
        <end position="149"/>
    </location>
</feature>
<proteinExistence type="predicted"/>
<evidence type="ECO:0000256" key="1">
    <source>
        <dbReference type="ARBA" id="ARBA00022448"/>
    </source>
</evidence>
<keyword evidence="3" id="KW-0479">Metal-binding</keyword>
<keyword evidence="2" id="KW-0004">4Fe-4S</keyword>
<protein>
    <submittedName>
        <fullName evidence="9">4Fe-4S binding domain-containing protein</fullName>
    </submittedName>
</protein>
<name>A0A1M5Y1Q4_9CLOT</name>
<keyword evidence="4" id="KW-0249">Electron transport</keyword>
<keyword evidence="7" id="KW-0472">Membrane</keyword>
<keyword evidence="10" id="KW-1185">Reference proteome</keyword>
<keyword evidence="6" id="KW-0411">Iron-sulfur</keyword>
<keyword evidence="5" id="KW-0408">Iron</keyword>
<reference evidence="9 10" key="1">
    <citation type="submission" date="2016-11" db="EMBL/GenBank/DDBJ databases">
        <authorList>
            <person name="Jaros S."/>
            <person name="Januszkiewicz K."/>
            <person name="Wedrychowicz H."/>
        </authorList>
    </citation>
    <scope>NUCLEOTIDE SEQUENCE [LARGE SCALE GENOMIC DNA]</scope>
    <source>
        <strain evidence="9 10">DSM 8605</strain>
    </source>
</reference>
<dbReference type="PROSITE" id="PS00198">
    <property type="entry name" value="4FE4S_FER_1"/>
    <property type="match status" value="1"/>
</dbReference>
<evidence type="ECO:0000256" key="4">
    <source>
        <dbReference type="ARBA" id="ARBA00022982"/>
    </source>
</evidence>
<feature type="domain" description="4Fe-4S ferredoxin-type" evidence="8">
    <location>
        <begin position="203"/>
        <end position="230"/>
    </location>
</feature>
<dbReference type="STRING" id="1121316.SAMN02745207_04124"/>